<dbReference type="Proteomes" id="UP000887580">
    <property type="component" value="Unplaced"/>
</dbReference>
<reference evidence="2" key="1">
    <citation type="submission" date="2022-11" db="UniProtKB">
        <authorList>
            <consortium name="WormBaseParasite"/>
        </authorList>
    </citation>
    <scope>IDENTIFICATION</scope>
</reference>
<name>A0AC35GJV7_9BILA</name>
<proteinExistence type="predicted"/>
<protein>
    <submittedName>
        <fullName evidence="2">ShKT domain-containing protein</fullName>
    </submittedName>
</protein>
<sequence length="118" mass="13083">MLHLFTHKNKIDVIVKYRFVDSENDEVPSSCAPINEGDCENIDSDVKCKGWAADPDENCEADPDYMLVNCPKTCNSCPTCENIQSDIKCEGWAADPDEDCEADPDYMSENCAKTCGTC</sequence>
<organism evidence="1 2">
    <name type="scientific">Panagrolaimus sp. PS1159</name>
    <dbReference type="NCBI Taxonomy" id="55785"/>
    <lineage>
        <taxon>Eukaryota</taxon>
        <taxon>Metazoa</taxon>
        <taxon>Ecdysozoa</taxon>
        <taxon>Nematoda</taxon>
        <taxon>Chromadorea</taxon>
        <taxon>Rhabditida</taxon>
        <taxon>Tylenchina</taxon>
        <taxon>Panagrolaimomorpha</taxon>
        <taxon>Panagrolaimoidea</taxon>
        <taxon>Panagrolaimidae</taxon>
        <taxon>Panagrolaimus</taxon>
    </lineage>
</organism>
<evidence type="ECO:0000313" key="1">
    <source>
        <dbReference type="Proteomes" id="UP000887580"/>
    </source>
</evidence>
<dbReference type="WBParaSite" id="PS1159_v2.g5786.t1">
    <property type="protein sequence ID" value="PS1159_v2.g5786.t1"/>
    <property type="gene ID" value="PS1159_v2.g5786"/>
</dbReference>
<evidence type="ECO:0000313" key="2">
    <source>
        <dbReference type="WBParaSite" id="PS1159_v2.g5786.t1"/>
    </source>
</evidence>
<accession>A0AC35GJV7</accession>